<name>A0ABW7XQW4_9MICO</name>
<accession>A0ABW7XQW4</accession>
<evidence type="ECO:0000256" key="1">
    <source>
        <dbReference type="ARBA" id="ARBA00006484"/>
    </source>
</evidence>
<dbReference type="SUPFAM" id="SSF51735">
    <property type="entry name" value="NAD(P)-binding Rossmann-fold domains"/>
    <property type="match status" value="1"/>
</dbReference>
<keyword evidence="4" id="KW-1185">Reference proteome</keyword>
<evidence type="ECO:0000313" key="4">
    <source>
        <dbReference type="Proteomes" id="UP001611580"/>
    </source>
</evidence>
<evidence type="ECO:0000313" key="3">
    <source>
        <dbReference type="EMBL" id="MFI2489619.1"/>
    </source>
</evidence>
<comment type="similarity">
    <text evidence="1">Belongs to the short-chain dehydrogenases/reductases (SDR) family.</text>
</comment>
<evidence type="ECO:0000256" key="2">
    <source>
        <dbReference type="ARBA" id="ARBA00023002"/>
    </source>
</evidence>
<dbReference type="PANTHER" id="PTHR24320">
    <property type="entry name" value="RETINOL DEHYDROGENASE"/>
    <property type="match status" value="1"/>
</dbReference>
<organism evidence="3 4">
    <name type="scientific">Promicromonospora kroppenstedtii</name>
    <dbReference type="NCBI Taxonomy" id="440482"/>
    <lineage>
        <taxon>Bacteria</taxon>
        <taxon>Bacillati</taxon>
        <taxon>Actinomycetota</taxon>
        <taxon>Actinomycetes</taxon>
        <taxon>Micrococcales</taxon>
        <taxon>Promicromonosporaceae</taxon>
        <taxon>Promicromonospora</taxon>
    </lineage>
</organism>
<dbReference type="PANTHER" id="PTHR24320:SF148">
    <property type="entry name" value="NAD(P)-BINDING ROSSMANN-FOLD SUPERFAMILY PROTEIN"/>
    <property type="match status" value="1"/>
</dbReference>
<dbReference type="InterPro" id="IPR036291">
    <property type="entry name" value="NAD(P)-bd_dom_sf"/>
</dbReference>
<dbReference type="EMBL" id="JBIRYI010000015">
    <property type="protein sequence ID" value="MFI2489619.1"/>
    <property type="molecule type" value="Genomic_DNA"/>
</dbReference>
<gene>
    <name evidence="3" type="ORF">ACH47X_22090</name>
</gene>
<sequence length="319" mass="33366">MSRTPIDITVPSLAGKRALITGASDGMGLVMATRLAAAGAEVLMPVRNQRKGEAAMATIRRTVPDARLVPGSLDLSSLASVAALGQALRADGQPIHLMINNAGVMRPPSRQTTADGFELQTGTNHLGHFALVGAVLPLLRAGRARVTSQVSVAARSGSINWDDVNWERGYDGMRAYSQSKIAFGLFGLELQRRSAAAGWGITSNLSHPGVAPTSLLAARPELGRSEDTPQIRLIRWLSEHGILLGTARTAGLPALMAATDPAARPGALYGPGGPGNLGGAPAEQRMYAPLRSPQDAARVWELSERLTGVSLDAGVGERP</sequence>
<dbReference type="Pfam" id="PF00106">
    <property type="entry name" value="adh_short"/>
    <property type="match status" value="1"/>
</dbReference>
<dbReference type="NCBIfam" id="NF004513">
    <property type="entry name" value="PRK05854.1"/>
    <property type="match status" value="1"/>
</dbReference>
<reference evidence="3 4" key="1">
    <citation type="submission" date="2024-10" db="EMBL/GenBank/DDBJ databases">
        <title>The Natural Products Discovery Center: Release of the First 8490 Sequenced Strains for Exploring Actinobacteria Biosynthetic Diversity.</title>
        <authorList>
            <person name="Kalkreuter E."/>
            <person name="Kautsar S.A."/>
            <person name="Yang D."/>
            <person name="Bader C.D."/>
            <person name="Teijaro C.N."/>
            <person name="Fluegel L."/>
            <person name="Davis C.M."/>
            <person name="Simpson J.R."/>
            <person name="Lauterbach L."/>
            <person name="Steele A.D."/>
            <person name="Gui C."/>
            <person name="Meng S."/>
            <person name="Li G."/>
            <person name="Viehrig K."/>
            <person name="Ye F."/>
            <person name="Su P."/>
            <person name="Kiefer A.F."/>
            <person name="Nichols A."/>
            <person name="Cepeda A.J."/>
            <person name="Yan W."/>
            <person name="Fan B."/>
            <person name="Jiang Y."/>
            <person name="Adhikari A."/>
            <person name="Zheng C.-J."/>
            <person name="Schuster L."/>
            <person name="Cowan T.M."/>
            <person name="Smanski M.J."/>
            <person name="Chevrette M.G."/>
            <person name="De Carvalho L.P.S."/>
            <person name="Shen B."/>
        </authorList>
    </citation>
    <scope>NUCLEOTIDE SEQUENCE [LARGE SCALE GENOMIC DNA]</scope>
    <source>
        <strain evidence="3 4">NPDC019481</strain>
    </source>
</reference>
<dbReference type="InterPro" id="IPR002347">
    <property type="entry name" value="SDR_fam"/>
</dbReference>
<dbReference type="RefSeq" id="WP_397406985.1">
    <property type="nucleotide sequence ID" value="NZ_JBIRYI010000015.1"/>
</dbReference>
<keyword evidence="2" id="KW-0560">Oxidoreductase</keyword>
<proteinExistence type="inferred from homology"/>
<protein>
    <submittedName>
        <fullName evidence="3">SDR family oxidoreductase</fullName>
    </submittedName>
</protein>
<dbReference type="Proteomes" id="UP001611580">
    <property type="component" value="Unassembled WGS sequence"/>
</dbReference>
<dbReference type="Gene3D" id="3.40.50.720">
    <property type="entry name" value="NAD(P)-binding Rossmann-like Domain"/>
    <property type="match status" value="1"/>
</dbReference>
<dbReference type="PRINTS" id="PR00081">
    <property type="entry name" value="GDHRDH"/>
</dbReference>
<comment type="caution">
    <text evidence="3">The sequence shown here is derived from an EMBL/GenBank/DDBJ whole genome shotgun (WGS) entry which is preliminary data.</text>
</comment>